<evidence type="ECO:0000313" key="1">
    <source>
        <dbReference type="EMBL" id="KAK1142458.1"/>
    </source>
</evidence>
<evidence type="ECO:0000313" key="2">
    <source>
        <dbReference type="Proteomes" id="UP001177260"/>
    </source>
</evidence>
<accession>A0ACC3AWZ5</accession>
<comment type="caution">
    <text evidence="1">The sequence shown here is derived from an EMBL/GenBank/DDBJ whole genome shotgun (WGS) entry which is preliminary data.</text>
</comment>
<organism evidence="1 2">
    <name type="scientific">Aspergillus melleus</name>
    <dbReference type="NCBI Taxonomy" id="138277"/>
    <lineage>
        <taxon>Eukaryota</taxon>
        <taxon>Fungi</taxon>
        <taxon>Dikarya</taxon>
        <taxon>Ascomycota</taxon>
        <taxon>Pezizomycotina</taxon>
        <taxon>Eurotiomycetes</taxon>
        <taxon>Eurotiomycetidae</taxon>
        <taxon>Eurotiales</taxon>
        <taxon>Aspergillaceae</taxon>
        <taxon>Aspergillus</taxon>
        <taxon>Aspergillus subgen. Circumdati</taxon>
    </lineage>
</organism>
<gene>
    <name evidence="1" type="ORF">N8T08_007820</name>
</gene>
<proteinExistence type="predicted"/>
<name>A0ACC3AWZ5_9EURO</name>
<protein>
    <submittedName>
        <fullName evidence="1">Uncharacterized protein</fullName>
    </submittedName>
</protein>
<keyword evidence="2" id="KW-1185">Reference proteome</keyword>
<sequence length="242" mass="26713">MKVLIVGASGSIGSEALLQCLSHPLIASVVAFVRRDLPAEVSSNSKLDVVKIKDFAIWPEDVLREHKDAVGIIWAMGTSTGSMTADLEYPLIFIESMGKVLEAEAESEPRAQRFRYVHLSGKFVRQNQGEKLWFLEKPRKIKGLLETRALAFAEAHEPIWQTFIVKPGGVVPRKIGAGRWLYMITPIGALLGENWSVKVQELGTFMMHLVIDGAGEEVITENARIVRKGMELLDEGEGDSGS</sequence>
<dbReference type="EMBL" id="JAOPJF010000050">
    <property type="protein sequence ID" value="KAK1142458.1"/>
    <property type="molecule type" value="Genomic_DNA"/>
</dbReference>
<dbReference type="Proteomes" id="UP001177260">
    <property type="component" value="Unassembled WGS sequence"/>
</dbReference>
<reference evidence="1 2" key="1">
    <citation type="journal article" date="2023" name="ACS Omega">
        <title>Identification of the Neoaspergillic Acid Biosynthesis Gene Cluster by Establishing an In Vitro CRISPR-Ribonucleoprotein Genetic System in Aspergillus melleus.</title>
        <authorList>
            <person name="Yuan B."/>
            <person name="Grau M.F."/>
            <person name="Murata R.M."/>
            <person name="Torok T."/>
            <person name="Venkateswaran K."/>
            <person name="Stajich J.E."/>
            <person name="Wang C.C.C."/>
        </authorList>
    </citation>
    <scope>NUCLEOTIDE SEQUENCE [LARGE SCALE GENOMIC DNA]</scope>
    <source>
        <strain evidence="1 2">IMV 1140</strain>
    </source>
</reference>